<dbReference type="Proteomes" id="UP000652761">
    <property type="component" value="Unassembled WGS sequence"/>
</dbReference>
<protein>
    <submittedName>
        <fullName evidence="2">Uncharacterized protein</fullName>
    </submittedName>
</protein>
<feature type="non-terminal residue" evidence="2">
    <location>
        <position position="1"/>
    </location>
</feature>
<keyword evidence="3" id="KW-1185">Reference proteome</keyword>
<feature type="transmembrane region" description="Helical" evidence="1">
    <location>
        <begin position="47"/>
        <end position="64"/>
    </location>
</feature>
<keyword evidence="1" id="KW-0812">Transmembrane</keyword>
<gene>
    <name evidence="2" type="ORF">Taro_055755</name>
</gene>
<reference evidence="2" key="1">
    <citation type="submission" date="2017-07" db="EMBL/GenBank/DDBJ databases">
        <title>Taro Niue Genome Assembly and Annotation.</title>
        <authorList>
            <person name="Atibalentja N."/>
            <person name="Keating K."/>
            <person name="Fields C.J."/>
        </authorList>
    </citation>
    <scope>NUCLEOTIDE SEQUENCE</scope>
    <source>
        <strain evidence="2">Niue_2</strain>
        <tissue evidence="2">Leaf</tissue>
    </source>
</reference>
<sequence>VASFPAGSECLLLLLDARVASVVAIFARAAVGFIFSLRVRVGVSRRLREPVCGVAFTSAGLWFAEPVEGVLALLAIPFVLGCVLVGCPLLVGVCPCWMSPCCWGVCCWLCVWPCMPVCHWALCSAHSTSLLELSRCFVCRVALLVECCDTWLLRCIAWLPCVLVRFPRIVGCCPGKVRSQDCSGHVSAGCCATSRLRYAAVVLAVAFWWVFPEWRLGGFGGGSPRTNLCCFRCVLCALCWP</sequence>
<feature type="transmembrane region" description="Helical" evidence="1">
    <location>
        <begin position="12"/>
        <end position="35"/>
    </location>
</feature>
<accession>A0A843XUK1</accession>
<dbReference type="EMBL" id="NMUH01013665">
    <property type="protein sequence ID" value="MQM22700.1"/>
    <property type="molecule type" value="Genomic_DNA"/>
</dbReference>
<feature type="transmembrane region" description="Helical" evidence="1">
    <location>
        <begin position="70"/>
        <end position="94"/>
    </location>
</feature>
<keyword evidence="1" id="KW-1133">Transmembrane helix</keyword>
<evidence type="ECO:0000313" key="3">
    <source>
        <dbReference type="Proteomes" id="UP000652761"/>
    </source>
</evidence>
<evidence type="ECO:0000256" key="1">
    <source>
        <dbReference type="SAM" id="Phobius"/>
    </source>
</evidence>
<feature type="non-terminal residue" evidence="2">
    <location>
        <position position="241"/>
    </location>
</feature>
<keyword evidence="1" id="KW-0472">Membrane</keyword>
<proteinExistence type="predicted"/>
<dbReference type="AlphaFoldDB" id="A0A843XUK1"/>
<evidence type="ECO:0000313" key="2">
    <source>
        <dbReference type="EMBL" id="MQM22700.1"/>
    </source>
</evidence>
<name>A0A843XUK1_COLES</name>
<comment type="caution">
    <text evidence="2">The sequence shown here is derived from an EMBL/GenBank/DDBJ whole genome shotgun (WGS) entry which is preliminary data.</text>
</comment>
<organism evidence="2 3">
    <name type="scientific">Colocasia esculenta</name>
    <name type="common">Wild taro</name>
    <name type="synonym">Arum esculentum</name>
    <dbReference type="NCBI Taxonomy" id="4460"/>
    <lineage>
        <taxon>Eukaryota</taxon>
        <taxon>Viridiplantae</taxon>
        <taxon>Streptophyta</taxon>
        <taxon>Embryophyta</taxon>
        <taxon>Tracheophyta</taxon>
        <taxon>Spermatophyta</taxon>
        <taxon>Magnoliopsida</taxon>
        <taxon>Liliopsida</taxon>
        <taxon>Araceae</taxon>
        <taxon>Aroideae</taxon>
        <taxon>Colocasieae</taxon>
        <taxon>Colocasia</taxon>
    </lineage>
</organism>